<evidence type="ECO:0000256" key="1">
    <source>
        <dbReference type="SAM" id="Phobius"/>
    </source>
</evidence>
<dbReference type="AlphaFoldDB" id="D3PYM2"/>
<keyword evidence="1" id="KW-0812">Transmembrane</keyword>
<evidence type="ECO:0000313" key="2">
    <source>
        <dbReference type="EMBL" id="ADD43455.1"/>
    </source>
</evidence>
<keyword evidence="1" id="KW-0472">Membrane</keyword>
<keyword evidence="1" id="KW-1133">Transmembrane helix</keyword>
<dbReference type="RefSeq" id="WP_013019026.1">
    <property type="nucleotide sequence ID" value="NC_013947.1"/>
</dbReference>
<reference evidence="2 3" key="1">
    <citation type="journal article" date="2009" name="Stand. Genomic Sci.">
        <title>Complete genome sequence of Stackebrandtia nassauensis type strain (LLR-40K-21).</title>
        <authorList>
            <person name="Munk C."/>
            <person name="Lapidus A."/>
            <person name="Copeland A."/>
            <person name="Jando M."/>
            <person name="Mayilraj S."/>
            <person name="Glavina Del Rio T."/>
            <person name="Nolan M."/>
            <person name="Chen F."/>
            <person name="Lucas S."/>
            <person name="Tice H."/>
            <person name="Cheng J.F."/>
            <person name="Han C."/>
            <person name="Detter J.C."/>
            <person name="Bruce D."/>
            <person name="Goodwin L."/>
            <person name="Chain P."/>
            <person name="Pitluck S."/>
            <person name="Goker M."/>
            <person name="Ovchinikova G."/>
            <person name="Pati A."/>
            <person name="Ivanova N."/>
            <person name="Mavromatis K."/>
            <person name="Chen A."/>
            <person name="Palaniappan K."/>
            <person name="Land M."/>
            <person name="Hauser L."/>
            <person name="Chang Y.J."/>
            <person name="Jeffries C.D."/>
            <person name="Bristow J."/>
            <person name="Eisen J.A."/>
            <person name="Markowitz V."/>
            <person name="Hugenholtz P."/>
            <person name="Kyrpides N.C."/>
            <person name="Klenk H.P."/>
        </authorList>
    </citation>
    <scope>NUCLEOTIDE SEQUENCE [LARGE SCALE GENOMIC DNA]</scope>
    <source>
        <strain evidence="3">DSM 44728 / CIP 108903 / NRRL B-16338 / NBRC 102104 / LLR-40K-21</strain>
    </source>
</reference>
<dbReference type="KEGG" id="sna:Snas_3799"/>
<feature type="transmembrane region" description="Helical" evidence="1">
    <location>
        <begin position="6"/>
        <end position="29"/>
    </location>
</feature>
<protein>
    <submittedName>
        <fullName evidence="2">Uncharacterized protein</fullName>
    </submittedName>
</protein>
<dbReference type="STRING" id="446470.Snas_3799"/>
<proteinExistence type="predicted"/>
<accession>D3PYM2</accession>
<evidence type="ECO:0000313" key="3">
    <source>
        <dbReference type="Proteomes" id="UP000000844"/>
    </source>
</evidence>
<name>D3PYM2_STANL</name>
<dbReference type="HOGENOM" id="CLU_2810354_0_0_11"/>
<keyword evidence="3" id="KW-1185">Reference proteome</keyword>
<gene>
    <name evidence="2" type="ordered locus">Snas_3799</name>
</gene>
<organism evidence="2 3">
    <name type="scientific">Stackebrandtia nassauensis (strain DSM 44728 / CIP 108903 / NRRL B-16338 / NBRC 102104 / LLR-40K-21)</name>
    <dbReference type="NCBI Taxonomy" id="446470"/>
    <lineage>
        <taxon>Bacteria</taxon>
        <taxon>Bacillati</taxon>
        <taxon>Actinomycetota</taxon>
        <taxon>Actinomycetes</taxon>
        <taxon>Glycomycetales</taxon>
        <taxon>Glycomycetaceae</taxon>
        <taxon>Stackebrandtia</taxon>
    </lineage>
</organism>
<dbReference type="EMBL" id="CP001778">
    <property type="protein sequence ID" value="ADD43455.1"/>
    <property type="molecule type" value="Genomic_DNA"/>
</dbReference>
<dbReference type="Proteomes" id="UP000000844">
    <property type="component" value="Chromosome"/>
</dbReference>
<sequence length="67" mass="7767">MSIAAGNTIFVVALVLILAFGATMLWLTFRNTDRRRGSEVDEDFVNRQVREKRSRARWHEPPPPTLR</sequence>